<dbReference type="Pfam" id="PF18331">
    <property type="entry name" value="PKHD_C"/>
    <property type="match status" value="1"/>
</dbReference>
<dbReference type="NCBIfam" id="NF003975">
    <property type="entry name" value="PRK05467.1-4"/>
    <property type="match status" value="1"/>
</dbReference>
<feature type="binding site" evidence="7">
    <location>
        <position position="98"/>
    </location>
    <ligand>
        <name>Fe cation</name>
        <dbReference type="ChEBI" id="CHEBI:24875"/>
    </ligand>
</feature>
<feature type="binding site" evidence="7">
    <location>
        <position position="162"/>
    </location>
    <ligand>
        <name>Fe cation</name>
        <dbReference type="ChEBI" id="CHEBI:24875"/>
    </ligand>
</feature>
<dbReference type="PANTHER" id="PTHR41536:SF1">
    <property type="entry name" value="PKHD-TYPE HYDROXYLASE YBIX"/>
    <property type="match status" value="1"/>
</dbReference>
<evidence type="ECO:0000259" key="8">
    <source>
        <dbReference type="PROSITE" id="PS51471"/>
    </source>
</evidence>
<dbReference type="PANTHER" id="PTHR41536">
    <property type="entry name" value="PKHD-TYPE HYDROXYLASE YBIX"/>
    <property type="match status" value="1"/>
</dbReference>
<dbReference type="Gene3D" id="4.10.860.20">
    <property type="entry name" value="Rabenosyn, Rab binding domain"/>
    <property type="match status" value="1"/>
</dbReference>
<dbReference type="HAMAP" id="MF_00657">
    <property type="entry name" value="Hydroxyl_YbiX"/>
    <property type="match status" value="1"/>
</dbReference>
<sequence>MMLHIPEVLTKAEVRDLRARLDAAPWVDGRMSAGPQGATVKRNKQLPIDHPVTLELGNIVLQALARNPLYFSAALPLRVAPPMFNSYDQAGEEHYGFHVDGAVRAVKNAPHGWVRTDLSATLFLCEPEDYEGGELTVRDTYGEHAAKLPAGDMVLYPSSSVHCVTPVTRGTRVCSFMWLQSMVRHDHQRTMLYDLDQTINSLRARLGETEETVSLAATYHNLLREWSEI</sequence>
<dbReference type="InterPro" id="IPR041097">
    <property type="entry name" value="PKHD_C"/>
</dbReference>
<keyword evidence="10" id="KW-1185">Reference proteome</keyword>
<dbReference type="RefSeq" id="WP_053936892.1">
    <property type="nucleotide sequence ID" value="NZ_LAQT01000003.1"/>
</dbReference>
<keyword evidence="2 7" id="KW-0479">Metal-binding</keyword>
<comment type="cofactor">
    <cofactor evidence="7">
        <name>Fe(2+)</name>
        <dbReference type="ChEBI" id="CHEBI:29033"/>
    </cofactor>
    <text evidence="7">Binds 1 Fe(2+) ion per subunit.</text>
</comment>
<keyword evidence="5 7" id="KW-0560">Oxidoreductase</keyword>
<evidence type="ECO:0000256" key="6">
    <source>
        <dbReference type="ARBA" id="ARBA00023004"/>
    </source>
</evidence>
<dbReference type="STRING" id="857265.WG78_06105"/>
<dbReference type="PATRIC" id="fig|857265.3.peg.1249"/>
<evidence type="ECO:0000256" key="5">
    <source>
        <dbReference type="ARBA" id="ARBA00023002"/>
    </source>
</evidence>
<dbReference type="InterPro" id="IPR005123">
    <property type="entry name" value="Oxoglu/Fe-dep_dioxygenase_dom"/>
</dbReference>
<name>A0A0N0XK37_9NEIS</name>
<reference evidence="9 10" key="1">
    <citation type="submission" date="2015-07" db="EMBL/GenBank/DDBJ databases">
        <title>Draft genome sequence of the Amantichitinum ursilacus IGB-41, a new chitin-degrading bacterium.</title>
        <authorList>
            <person name="Kirstahler P."/>
            <person name="Guenther M."/>
            <person name="Grumaz C."/>
            <person name="Rupp S."/>
            <person name="Zibek S."/>
            <person name="Sohn K."/>
        </authorList>
    </citation>
    <scope>NUCLEOTIDE SEQUENCE [LARGE SCALE GENOMIC DNA]</scope>
    <source>
        <strain evidence="9 10">IGB-41</strain>
    </source>
</reference>
<dbReference type="GO" id="GO:0005506">
    <property type="term" value="F:iron ion binding"/>
    <property type="evidence" value="ECO:0007669"/>
    <property type="project" value="UniProtKB-UniRule"/>
</dbReference>
<gene>
    <name evidence="9" type="ORF">WG78_06105</name>
</gene>
<dbReference type="InterPro" id="IPR044862">
    <property type="entry name" value="Pro_4_hyd_alph_FE2OG_OXY"/>
</dbReference>
<dbReference type="GO" id="GO:0006974">
    <property type="term" value="P:DNA damage response"/>
    <property type="evidence" value="ECO:0007669"/>
    <property type="project" value="TreeGrafter"/>
</dbReference>
<dbReference type="Pfam" id="PF13640">
    <property type="entry name" value="2OG-FeII_Oxy_3"/>
    <property type="match status" value="1"/>
</dbReference>
<feature type="binding site" evidence="7">
    <location>
        <position position="172"/>
    </location>
    <ligand>
        <name>2-oxoglutarate</name>
        <dbReference type="ChEBI" id="CHEBI:16810"/>
    </ligand>
</feature>
<dbReference type="Proteomes" id="UP000037939">
    <property type="component" value="Unassembled WGS sequence"/>
</dbReference>
<proteinExistence type="inferred from homology"/>
<comment type="cofactor">
    <cofactor evidence="1 7">
        <name>L-ascorbate</name>
        <dbReference type="ChEBI" id="CHEBI:38290"/>
    </cofactor>
</comment>
<evidence type="ECO:0000256" key="2">
    <source>
        <dbReference type="ARBA" id="ARBA00022723"/>
    </source>
</evidence>
<evidence type="ECO:0000313" key="10">
    <source>
        <dbReference type="Proteomes" id="UP000037939"/>
    </source>
</evidence>
<dbReference type="AlphaFoldDB" id="A0A0N0XK37"/>
<dbReference type="Gene3D" id="2.60.120.620">
    <property type="entry name" value="q2cbj1_9rhob like domain"/>
    <property type="match status" value="1"/>
</dbReference>
<keyword evidence="4 7" id="KW-0223">Dioxygenase</keyword>
<evidence type="ECO:0000256" key="1">
    <source>
        <dbReference type="ARBA" id="ARBA00001961"/>
    </source>
</evidence>
<dbReference type="InterPro" id="IPR006620">
    <property type="entry name" value="Pro_4_hyd_alph"/>
</dbReference>
<keyword evidence="6 7" id="KW-0408">Iron</keyword>
<keyword evidence="3 7" id="KW-0847">Vitamin C</keyword>
<dbReference type="InterPro" id="IPR023550">
    <property type="entry name" value="PKHD_hydroxylase"/>
</dbReference>
<dbReference type="SUPFAM" id="SSF51197">
    <property type="entry name" value="Clavaminate synthase-like"/>
    <property type="match status" value="1"/>
</dbReference>
<evidence type="ECO:0000256" key="4">
    <source>
        <dbReference type="ARBA" id="ARBA00022964"/>
    </source>
</evidence>
<dbReference type="GO" id="GO:0016706">
    <property type="term" value="F:2-oxoglutarate-dependent dioxygenase activity"/>
    <property type="evidence" value="ECO:0007669"/>
    <property type="project" value="UniProtKB-UniRule"/>
</dbReference>
<comment type="caution">
    <text evidence="9">The sequence shown here is derived from an EMBL/GenBank/DDBJ whole genome shotgun (WGS) entry which is preliminary data.</text>
</comment>
<feature type="binding site" evidence="7">
    <location>
        <position position="100"/>
    </location>
    <ligand>
        <name>Fe cation</name>
        <dbReference type="ChEBI" id="CHEBI:24875"/>
    </ligand>
</feature>
<dbReference type="SMART" id="SM00702">
    <property type="entry name" value="P4Hc"/>
    <property type="match status" value="1"/>
</dbReference>
<dbReference type="OrthoDB" id="9812472at2"/>
<evidence type="ECO:0000313" key="9">
    <source>
        <dbReference type="EMBL" id="KPC54200.1"/>
    </source>
</evidence>
<evidence type="ECO:0000256" key="3">
    <source>
        <dbReference type="ARBA" id="ARBA00022896"/>
    </source>
</evidence>
<dbReference type="GO" id="GO:0031418">
    <property type="term" value="F:L-ascorbic acid binding"/>
    <property type="evidence" value="ECO:0007669"/>
    <property type="project" value="UniProtKB-KW"/>
</dbReference>
<dbReference type="EC" id="1.14.11.-" evidence="9"/>
<dbReference type="PROSITE" id="PS51471">
    <property type="entry name" value="FE2OG_OXY"/>
    <property type="match status" value="1"/>
</dbReference>
<dbReference type="GO" id="GO:0006879">
    <property type="term" value="P:intracellular iron ion homeostasis"/>
    <property type="evidence" value="ECO:0007669"/>
    <property type="project" value="TreeGrafter"/>
</dbReference>
<feature type="domain" description="Fe2OG dioxygenase" evidence="8">
    <location>
        <begin position="78"/>
        <end position="181"/>
    </location>
</feature>
<accession>A0A0N0XK37</accession>
<dbReference type="NCBIfam" id="NF003974">
    <property type="entry name" value="PRK05467.1-3"/>
    <property type="match status" value="1"/>
</dbReference>
<dbReference type="EMBL" id="LAQT01000003">
    <property type="protein sequence ID" value="KPC54200.1"/>
    <property type="molecule type" value="Genomic_DNA"/>
</dbReference>
<organism evidence="9 10">
    <name type="scientific">Amantichitinum ursilacus</name>
    <dbReference type="NCBI Taxonomy" id="857265"/>
    <lineage>
        <taxon>Bacteria</taxon>
        <taxon>Pseudomonadati</taxon>
        <taxon>Pseudomonadota</taxon>
        <taxon>Betaproteobacteria</taxon>
        <taxon>Neisseriales</taxon>
        <taxon>Chitinibacteraceae</taxon>
        <taxon>Amantichitinum</taxon>
    </lineage>
</organism>
<evidence type="ECO:0000256" key="7">
    <source>
        <dbReference type="HAMAP-Rule" id="MF_00657"/>
    </source>
</evidence>
<protein>
    <submittedName>
        <fullName evidence="9">PKHD-type hydroxylase</fullName>
        <ecNumber evidence="9">1.14.11.-</ecNumber>
    </submittedName>
</protein>